<dbReference type="NCBIfam" id="TIGR00436">
    <property type="entry name" value="era"/>
    <property type="match status" value="1"/>
</dbReference>
<dbReference type="HAMAP" id="MF_00367">
    <property type="entry name" value="GTPase_Era"/>
    <property type="match status" value="1"/>
</dbReference>
<dbReference type="GO" id="GO:0043024">
    <property type="term" value="F:ribosomal small subunit binding"/>
    <property type="evidence" value="ECO:0007669"/>
    <property type="project" value="TreeGrafter"/>
</dbReference>
<feature type="region of interest" description="G3" evidence="7">
    <location>
        <begin position="63"/>
        <end position="66"/>
    </location>
</feature>
<dbReference type="PROSITE" id="PS50823">
    <property type="entry name" value="KH_TYPE_2"/>
    <property type="match status" value="1"/>
</dbReference>
<dbReference type="GO" id="GO:0000028">
    <property type="term" value="P:ribosomal small subunit assembly"/>
    <property type="evidence" value="ECO:0007669"/>
    <property type="project" value="TreeGrafter"/>
</dbReference>
<dbReference type="InterPro" id="IPR009019">
    <property type="entry name" value="KH_sf_prok-type"/>
</dbReference>
<dbReference type="InterPro" id="IPR006073">
    <property type="entry name" value="GTP-bd"/>
</dbReference>
<protein>
    <recommendedName>
        <fullName evidence="2 6">GTPase Era</fullName>
    </recommendedName>
</protein>
<feature type="binding site" evidence="6">
    <location>
        <begin position="16"/>
        <end position="23"/>
    </location>
    <ligand>
        <name>GTP</name>
        <dbReference type="ChEBI" id="CHEBI:37565"/>
    </ligand>
</feature>
<organism evidence="11 12">
    <name type="scientific">Synergistes jonesii</name>
    <dbReference type="NCBI Taxonomy" id="2754"/>
    <lineage>
        <taxon>Bacteria</taxon>
        <taxon>Thermotogati</taxon>
        <taxon>Synergistota</taxon>
        <taxon>Synergistia</taxon>
        <taxon>Synergistales</taxon>
        <taxon>Synergistaceae</taxon>
        <taxon>Synergistes</taxon>
    </lineage>
</organism>
<keyword evidence="6" id="KW-0963">Cytoplasm</keyword>
<keyword evidence="3 6" id="KW-0547">Nucleotide-binding</keyword>
<dbReference type="GO" id="GO:0005886">
    <property type="term" value="C:plasma membrane"/>
    <property type="evidence" value="ECO:0007669"/>
    <property type="project" value="UniProtKB-SubCell"/>
</dbReference>
<dbReference type="NCBIfam" id="TIGR00231">
    <property type="entry name" value="small_GTP"/>
    <property type="match status" value="1"/>
</dbReference>
<dbReference type="GO" id="GO:0005525">
    <property type="term" value="F:GTP binding"/>
    <property type="evidence" value="ECO:0007669"/>
    <property type="project" value="UniProtKB-UniRule"/>
</dbReference>
<keyword evidence="4 6" id="KW-0694">RNA-binding</keyword>
<dbReference type="InterPro" id="IPR015946">
    <property type="entry name" value="KH_dom-like_a/b"/>
</dbReference>
<evidence type="ECO:0000256" key="2">
    <source>
        <dbReference type="ARBA" id="ARBA00020484"/>
    </source>
</evidence>
<evidence type="ECO:0000256" key="5">
    <source>
        <dbReference type="ARBA" id="ARBA00023134"/>
    </source>
</evidence>
<dbReference type="InterPro" id="IPR027417">
    <property type="entry name" value="P-loop_NTPase"/>
</dbReference>
<dbReference type="GO" id="GO:0005829">
    <property type="term" value="C:cytosol"/>
    <property type="evidence" value="ECO:0007669"/>
    <property type="project" value="TreeGrafter"/>
</dbReference>
<evidence type="ECO:0000256" key="7">
    <source>
        <dbReference type="PROSITE-ProRule" id="PRU01050"/>
    </source>
</evidence>
<dbReference type="GO" id="GO:0003924">
    <property type="term" value="F:GTPase activity"/>
    <property type="evidence" value="ECO:0007669"/>
    <property type="project" value="UniProtKB-UniRule"/>
</dbReference>
<feature type="region of interest" description="G1" evidence="7">
    <location>
        <begin position="16"/>
        <end position="23"/>
    </location>
</feature>
<dbReference type="SUPFAM" id="SSF52540">
    <property type="entry name" value="P-loop containing nucleoside triphosphate hydrolases"/>
    <property type="match status" value="1"/>
</dbReference>
<dbReference type="OrthoDB" id="9805918at2"/>
<name>A0A073IP48_9BACT</name>
<keyword evidence="6" id="KW-0690">Ribosome biogenesis</keyword>
<feature type="region of interest" description="G5" evidence="7">
    <location>
        <begin position="156"/>
        <end position="158"/>
    </location>
</feature>
<dbReference type="SUPFAM" id="SSF54814">
    <property type="entry name" value="Prokaryotic type KH domain (KH-domain type II)"/>
    <property type="match status" value="1"/>
</dbReference>
<dbReference type="CDD" id="cd22534">
    <property type="entry name" value="KH-II_Era"/>
    <property type="match status" value="1"/>
</dbReference>
<feature type="region of interest" description="G2" evidence="7">
    <location>
        <begin position="42"/>
        <end position="46"/>
    </location>
</feature>
<dbReference type="InterPro" id="IPR005225">
    <property type="entry name" value="Small_GTP-bd"/>
</dbReference>
<dbReference type="PANTHER" id="PTHR42698:SF1">
    <property type="entry name" value="GTPASE ERA, MITOCHONDRIAL"/>
    <property type="match status" value="1"/>
</dbReference>
<dbReference type="GO" id="GO:0070181">
    <property type="term" value="F:small ribosomal subunit rRNA binding"/>
    <property type="evidence" value="ECO:0007669"/>
    <property type="project" value="UniProtKB-UniRule"/>
</dbReference>
<dbReference type="InterPro" id="IPR004044">
    <property type="entry name" value="KH_dom_type_2"/>
</dbReference>
<comment type="subunit">
    <text evidence="6">Monomer.</text>
</comment>
<dbReference type="FunFam" id="3.30.300.20:FF:000003">
    <property type="entry name" value="GTPase Era"/>
    <property type="match status" value="1"/>
</dbReference>
<dbReference type="NCBIfam" id="NF000908">
    <property type="entry name" value="PRK00089.1"/>
    <property type="match status" value="1"/>
</dbReference>
<dbReference type="InterPro" id="IPR005662">
    <property type="entry name" value="GTPase_Era-like"/>
</dbReference>
<feature type="region of interest" description="G4" evidence="7">
    <location>
        <begin position="126"/>
        <end position="129"/>
    </location>
</feature>
<dbReference type="Gene3D" id="3.30.300.20">
    <property type="match status" value="1"/>
</dbReference>
<evidence type="ECO:0000256" key="1">
    <source>
        <dbReference type="ARBA" id="ARBA00007921"/>
    </source>
</evidence>
<dbReference type="eggNOG" id="COG1159">
    <property type="taxonomic scope" value="Bacteria"/>
</dbReference>
<dbReference type="PATRIC" id="fig|2754.20.peg.1900"/>
<keyword evidence="6" id="KW-0472">Membrane</keyword>
<dbReference type="CDD" id="cd04163">
    <property type="entry name" value="Era"/>
    <property type="match status" value="1"/>
</dbReference>
<comment type="caution">
    <text evidence="11">The sequence shown here is derived from an EMBL/GenBank/DDBJ whole genome shotgun (WGS) entry which is preliminary data.</text>
</comment>
<dbReference type="EMBL" id="JMKI01000053">
    <property type="protein sequence ID" value="KEJ91266.1"/>
    <property type="molecule type" value="Genomic_DNA"/>
</dbReference>
<sequence>MGAESDFRCGFAALLGRPNVGKSSIINALLKEKVAAVSPKPQTTRNAVRCIYTTASEQIVFVDTPGIHAPKHALGGFMLKEAEEALLSVDVVCYVVEAQDRAVGEKDGIILKMLASLSRPVVLAVNKIDKLARAEDYKKAVALYEKFIKPAAVAPLSANKGRGLEELAAAISALLPRQPAIYPEDMLMDSTERFLASEVIREKILRHTDEEVPHSVAVLIDEFKSPDEHPGEKLCTIRATVIVERPGQKGIIIGKNGTMLKQIGSEARRELEERLGYKLFLQLWVKVKPGWRKSPEELRRLGYRS</sequence>
<evidence type="ECO:0000259" key="10">
    <source>
        <dbReference type="PROSITE" id="PS51713"/>
    </source>
</evidence>
<dbReference type="Gene3D" id="3.40.50.300">
    <property type="entry name" value="P-loop containing nucleotide triphosphate hydrolases"/>
    <property type="match status" value="1"/>
</dbReference>
<evidence type="ECO:0000256" key="3">
    <source>
        <dbReference type="ARBA" id="ARBA00022741"/>
    </source>
</evidence>
<dbReference type="PROSITE" id="PS51713">
    <property type="entry name" value="G_ERA"/>
    <property type="match status" value="1"/>
</dbReference>
<evidence type="ECO:0000259" key="9">
    <source>
        <dbReference type="PROSITE" id="PS50823"/>
    </source>
</evidence>
<dbReference type="Pfam" id="PF01926">
    <property type="entry name" value="MMR_HSR1"/>
    <property type="match status" value="1"/>
</dbReference>
<dbReference type="PANTHER" id="PTHR42698">
    <property type="entry name" value="GTPASE ERA"/>
    <property type="match status" value="1"/>
</dbReference>
<feature type="domain" description="Era-type G" evidence="10">
    <location>
        <begin position="8"/>
        <end position="177"/>
    </location>
</feature>
<dbReference type="AlphaFoldDB" id="A0A073IP48"/>
<dbReference type="GeneID" id="90984554"/>
<feature type="domain" description="KH type-2" evidence="9">
    <location>
        <begin position="237"/>
        <end position="289"/>
    </location>
</feature>
<evidence type="ECO:0000256" key="8">
    <source>
        <dbReference type="RuleBase" id="RU003761"/>
    </source>
</evidence>
<gene>
    <name evidence="6" type="primary">era</name>
    <name evidence="11" type="ORF">EH55_11230</name>
</gene>
<feature type="binding site" evidence="6">
    <location>
        <begin position="63"/>
        <end position="67"/>
    </location>
    <ligand>
        <name>GTP</name>
        <dbReference type="ChEBI" id="CHEBI:37565"/>
    </ligand>
</feature>
<accession>A0A073IP48</accession>
<dbReference type="STRING" id="2754.EH55_11230"/>
<keyword evidence="12" id="KW-1185">Reference proteome</keyword>
<keyword evidence="6" id="KW-1003">Cell membrane</keyword>
<dbReference type="RefSeq" id="WP_037978273.1">
    <property type="nucleotide sequence ID" value="NZ_JMKI01000053.1"/>
</dbReference>
<keyword evidence="6" id="KW-0699">rRNA-binding</keyword>
<dbReference type="Pfam" id="PF07650">
    <property type="entry name" value="KH_2"/>
    <property type="match status" value="1"/>
</dbReference>
<keyword evidence="5 6" id="KW-0342">GTP-binding</keyword>
<reference evidence="11 12" key="1">
    <citation type="submission" date="2014-04" db="EMBL/GenBank/DDBJ databases">
        <title>Draft Genome Sequence of Synergistes jonesii.</title>
        <authorList>
            <person name="Coil D.A."/>
            <person name="Eisen J.A."/>
            <person name="Holland-Moritz H.E."/>
        </authorList>
    </citation>
    <scope>NUCLEOTIDE SEQUENCE [LARGE SCALE GENOMIC DNA]</scope>
    <source>
        <strain evidence="11 12">78-1</strain>
    </source>
</reference>
<dbReference type="InterPro" id="IPR030388">
    <property type="entry name" value="G_ERA_dom"/>
</dbReference>
<comment type="subcellular location">
    <subcellularLocation>
        <location evidence="6">Cytoplasm</location>
    </subcellularLocation>
    <subcellularLocation>
        <location evidence="6">Cell membrane</location>
        <topology evidence="6">Peripheral membrane protein</topology>
    </subcellularLocation>
</comment>
<proteinExistence type="inferred from homology"/>
<evidence type="ECO:0000256" key="6">
    <source>
        <dbReference type="HAMAP-Rule" id="MF_00367"/>
    </source>
</evidence>
<dbReference type="Proteomes" id="UP000027665">
    <property type="component" value="Unassembled WGS sequence"/>
</dbReference>
<comment type="function">
    <text evidence="6">An essential GTPase that binds both GDP and GTP, with rapid nucleotide exchange. Plays a role in 16S rRNA processing and 30S ribosomal subunit biogenesis and possibly also in cell cycle regulation and energy metabolism.</text>
</comment>
<feature type="binding site" evidence="6">
    <location>
        <begin position="126"/>
        <end position="129"/>
    </location>
    <ligand>
        <name>GTP</name>
        <dbReference type="ChEBI" id="CHEBI:37565"/>
    </ligand>
</feature>
<evidence type="ECO:0000313" key="11">
    <source>
        <dbReference type="EMBL" id="KEJ91266.1"/>
    </source>
</evidence>
<evidence type="ECO:0000256" key="4">
    <source>
        <dbReference type="ARBA" id="ARBA00022884"/>
    </source>
</evidence>
<comment type="similarity">
    <text evidence="1 6 7 8">Belongs to the TRAFAC class TrmE-Era-EngA-EngB-Septin-like GTPase superfamily. Era GTPase family.</text>
</comment>
<evidence type="ECO:0000313" key="12">
    <source>
        <dbReference type="Proteomes" id="UP000027665"/>
    </source>
</evidence>